<dbReference type="EMBL" id="JNVL01000018">
    <property type="protein sequence ID" value="KER06032.1"/>
    <property type="molecule type" value="Genomic_DNA"/>
</dbReference>
<dbReference type="InterPro" id="IPR046825">
    <property type="entry name" value="PDH_C"/>
</dbReference>
<feature type="domain" description="Prephenate/arogenate dehydrogenase" evidence="2">
    <location>
        <begin position="2"/>
        <end position="272"/>
    </location>
</feature>
<reference evidence="3 4" key="1">
    <citation type="submission" date="2014-06" db="EMBL/GenBank/DDBJ databases">
        <authorList>
            <person name="Ngugi D.K."/>
            <person name="Blom J."/>
            <person name="Alam I."/>
            <person name="Rashid M."/>
            <person name="Ba Alawi W."/>
            <person name="Zhang G."/>
            <person name="Hikmawan T."/>
            <person name="Guan Y."/>
            <person name="Antunes A."/>
            <person name="Siam R."/>
            <person name="Eldorry H."/>
            <person name="Bajic V."/>
            <person name="Stingl U."/>
        </authorList>
    </citation>
    <scope>NUCLEOTIDE SEQUENCE [LARGE SCALE GENOMIC DNA]</scope>
    <source>
        <strain evidence="3">SCGC AAA799-E16</strain>
    </source>
</reference>
<protein>
    <submittedName>
        <fullName evidence="3">T-protein</fullName>
        <ecNumber evidence="3">1.3.1.12</ecNumber>
    </submittedName>
</protein>
<gene>
    <name evidence="3" type="primary">tyrA</name>
    <name evidence="3" type="ORF">AAA799E16_01274</name>
</gene>
<dbReference type="InterPro" id="IPR050812">
    <property type="entry name" value="Preph/Arog_dehydrog"/>
</dbReference>
<name>A0A081S529_9ARCH</name>
<dbReference type="InterPro" id="IPR008927">
    <property type="entry name" value="6-PGluconate_DH-like_C_sf"/>
</dbReference>
<dbReference type="GO" id="GO:0070403">
    <property type="term" value="F:NAD+ binding"/>
    <property type="evidence" value="ECO:0007669"/>
    <property type="project" value="InterPro"/>
</dbReference>
<dbReference type="GO" id="GO:0008977">
    <property type="term" value="F:prephenate dehydrogenase (NAD+) activity"/>
    <property type="evidence" value="ECO:0007669"/>
    <property type="project" value="UniProtKB-EC"/>
</dbReference>
<dbReference type="PATRIC" id="fig|1502292.3.peg.1173"/>
<dbReference type="FunFam" id="1.10.3660.10:FF:000012">
    <property type="entry name" value="Prephenate dehydrogenase"/>
    <property type="match status" value="1"/>
</dbReference>
<dbReference type="Gene3D" id="1.10.3660.10">
    <property type="entry name" value="6-phosphogluconate dehydrogenase C-terminal like domain"/>
    <property type="match status" value="1"/>
</dbReference>
<dbReference type="Proteomes" id="UP000028027">
    <property type="component" value="Unassembled WGS sequence"/>
</dbReference>
<dbReference type="SUPFAM" id="SSF51735">
    <property type="entry name" value="NAD(P)-binding Rossmann-fold domains"/>
    <property type="match status" value="1"/>
</dbReference>
<dbReference type="InterPro" id="IPR046826">
    <property type="entry name" value="PDH_N"/>
</dbReference>
<dbReference type="PANTHER" id="PTHR21363:SF0">
    <property type="entry name" value="PREPHENATE DEHYDROGENASE [NADP(+)]"/>
    <property type="match status" value="1"/>
</dbReference>
<dbReference type="GO" id="GO:0004665">
    <property type="term" value="F:prephenate dehydrogenase (NADP+) activity"/>
    <property type="evidence" value="ECO:0007669"/>
    <property type="project" value="InterPro"/>
</dbReference>
<dbReference type="EC" id="1.3.1.12" evidence="3"/>
<comment type="caution">
    <text evidence="3">The sequence shown here is derived from an EMBL/GenBank/DDBJ whole genome shotgun (WGS) entry which is preliminary data.</text>
</comment>
<dbReference type="Pfam" id="PF02153">
    <property type="entry name" value="PDH_N"/>
    <property type="match status" value="1"/>
</dbReference>
<proteinExistence type="predicted"/>
<dbReference type="InterPro" id="IPR036291">
    <property type="entry name" value="NAD(P)-bd_dom_sf"/>
</dbReference>
<dbReference type="SUPFAM" id="SSF48179">
    <property type="entry name" value="6-phosphogluconate dehydrogenase C-terminal domain-like"/>
    <property type="match status" value="1"/>
</dbReference>
<keyword evidence="4" id="KW-1185">Reference proteome</keyword>
<dbReference type="GO" id="GO:0006571">
    <property type="term" value="P:tyrosine biosynthetic process"/>
    <property type="evidence" value="ECO:0007669"/>
    <property type="project" value="InterPro"/>
</dbReference>
<dbReference type="Gene3D" id="3.40.50.720">
    <property type="entry name" value="NAD(P)-binding Rossmann-like Domain"/>
    <property type="match status" value="1"/>
</dbReference>
<evidence type="ECO:0000256" key="1">
    <source>
        <dbReference type="ARBA" id="ARBA00023002"/>
    </source>
</evidence>
<dbReference type="Pfam" id="PF20463">
    <property type="entry name" value="PDH_C"/>
    <property type="match status" value="1"/>
</dbReference>
<sequence length="283" mass="31443">MKKVTVIGAGGQMGQWFAKYFAGKGFEVTGFDSENKIPGKGIIQSDSLVGAILKADYVVLCTPTRRTPEIIRLIAKEMKRGTYLIEISSEKSKVVSSLSKMPAKINPICIHPMFGPGVKTIKGQNIISVPIKDAKKELTVTKSLFEGANFVTIDAVEHDKKIAVILGLTHLMNLVFANIVSKDEKMLLTEKMSGTTFRVQKTLAESIMTESPELIETIIANPEIRRVAEELWKDIGRLLTAVQESKTEEVVNYIKDCQDRLAKHTDINESYKKLTKMVKAVEK</sequence>
<evidence type="ECO:0000259" key="2">
    <source>
        <dbReference type="PROSITE" id="PS51176"/>
    </source>
</evidence>
<dbReference type="PROSITE" id="PS51176">
    <property type="entry name" value="PDH_ADH"/>
    <property type="match status" value="1"/>
</dbReference>
<dbReference type="AlphaFoldDB" id="A0A081S529"/>
<keyword evidence="1 3" id="KW-0560">Oxidoreductase</keyword>
<organism evidence="3 4">
    <name type="scientific">Marine Group I thaumarchaeote SCGC AAA799-E16</name>
    <dbReference type="NCBI Taxonomy" id="1502292"/>
    <lineage>
        <taxon>Archaea</taxon>
        <taxon>Nitrososphaerota</taxon>
        <taxon>Marine Group I</taxon>
    </lineage>
</organism>
<dbReference type="PANTHER" id="PTHR21363">
    <property type="entry name" value="PREPHENATE DEHYDROGENASE"/>
    <property type="match status" value="1"/>
</dbReference>
<evidence type="ECO:0000313" key="4">
    <source>
        <dbReference type="Proteomes" id="UP000028027"/>
    </source>
</evidence>
<accession>A0A081S529</accession>
<dbReference type="InterPro" id="IPR003099">
    <property type="entry name" value="Prephen_DH"/>
</dbReference>
<evidence type="ECO:0000313" key="3">
    <source>
        <dbReference type="EMBL" id="KER06032.1"/>
    </source>
</evidence>